<dbReference type="EMBL" id="PJNW01000002">
    <property type="protein sequence ID" value="PKR90210.1"/>
    <property type="molecule type" value="Genomic_DNA"/>
</dbReference>
<evidence type="ECO:0008006" key="4">
    <source>
        <dbReference type="Google" id="ProtNLM"/>
    </source>
</evidence>
<evidence type="ECO:0000313" key="2">
    <source>
        <dbReference type="EMBL" id="PKR90210.1"/>
    </source>
</evidence>
<name>A0A1I4R4D9_9HYPH</name>
<keyword evidence="1" id="KW-0732">Signal</keyword>
<sequence length="147" mass="14808">MKTSIITAAAVALFALPTVASAAGLMYDPAAADDSAEARWVQVNPAPNPANAAAAKADAARYAAAASTDTSGAVIATHGDTGARIVTEVNPSSDSDEPLLVNRVVIENPANAAAAKADAARYPAPVYYSGDSSDENATVNFRRGFAG</sequence>
<evidence type="ECO:0000256" key="1">
    <source>
        <dbReference type="SAM" id="SignalP"/>
    </source>
</evidence>
<evidence type="ECO:0000313" key="3">
    <source>
        <dbReference type="Proteomes" id="UP000233491"/>
    </source>
</evidence>
<keyword evidence="3" id="KW-1185">Reference proteome</keyword>
<comment type="caution">
    <text evidence="2">The sequence shown here is derived from an EMBL/GenBank/DDBJ whole genome shotgun (WGS) entry which is preliminary data.</text>
</comment>
<proteinExistence type="predicted"/>
<dbReference type="RefSeq" id="WP_101287306.1">
    <property type="nucleotide sequence ID" value="NZ_FOUQ01000001.1"/>
</dbReference>
<reference evidence="2 3" key="1">
    <citation type="submission" date="2017-12" db="EMBL/GenBank/DDBJ databases">
        <title>Anaerobic carbon monoxide metabolism by Pleomorphomonas carboxyditropha sp. nov., a new mesophilic hydrogenogenic carboxidotroph.</title>
        <authorList>
            <person name="Esquivel-Elizondo S."/>
            <person name="Krajmalnik-Brown R."/>
        </authorList>
    </citation>
    <scope>NUCLEOTIDE SEQUENCE [LARGE SCALE GENOMIC DNA]</scope>
    <source>
        <strain evidence="2 3">R5-392</strain>
    </source>
</reference>
<protein>
    <recommendedName>
        <fullName evidence="4">DUF4148 domain-containing protein</fullName>
    </recommendedName>
</protein>
<organism evidence="2 3">
    <name type="scientific">Pleomorphomonas diazotrophica</name>
    <dbReference type="NCBI Taxonomy" id="1166257"/>
    <lineage>
        <taxon>Bacteria</taxon>
        <taxon>Pseudomonadati</taxon>
        <taxon>Pseudomonadota</taxon>
        <taxon>Alphaproteobacteria</taxon>
        <taxon>Hyphomicrobiales</taxon>
        <taxon>Pleomorphomonadaceae</taxon>
        <taxon>Pleomorphomonas</taxon>
    </lineage>
</organism>
<dbReference type="AlphaFoldDB" id="A0A1I4R4D9"/>
<dbReference type="Proteomes" id="UP000233491">
    <property type="component" value="Unassembled WGS sequence"/>
</dbReference>
<feature type="chain" id="PRO_5015065667" description="DUF4148 domain-containing protein" evidence="1">
    <location>
        <begin position="23"/>
        <end position="147"/>
    </location>
</feature>
<gene>
    <name evidence="2" type="ORF">CXZ10_02135</name>
</gene>
<feature type="signal peptide" evidence="1">
    <location>
        <begin position="1"/>
        <end position="22"/>
    </location>
</feature>
<accession>A0A1I4R4D9</accession>